<dbReference type="EMBL" id="SPUK01000010">
    <property type="protein sequence ID" value="TQV94046.1"/>
    <property type="molecule type" value="Genomic_DNA"/>
</dbReference>
<accession>A0A545VW17</accession>
<keyword evidence="8" id="KW-1185">Reference proteome</keyword>
<comment type="caution">
    <text evidence="7">The sequence shown here is derived from an EMBL/GenBank/DDBJ whole genome shotgun (WGS) entry which is preliminary data.</text>
</comment>
<feature type="transmembrane region" description="Helical" evidence="6">
    <location>
        <begin position="442"/>
        <end position="463"/>
    </location>
</feature>
<dbReference type="PANTHER" id="PTHR43791">
    <property type="entry name" value="PERMEASE-RELATED"/>
    <property type="match status" value="1"/>
</dbReference>
<evidence type="ECO:0000256" key="6">
    <source>
        <dbReference type="SAM" id="Phobius"/>
    </source>
</evidence>
<evidence type="ECO:0000256" key="3">
    <source>
        <dbReference type="ARBA" id="ARBA00022692"/>
    </source>
</evidence>
<dbReference type="InterPro" id="IPR036259">
    <property type="entry name" value="MFS_trans_sf"/>
</dbReference>
<dbReference type="GO" id="GO:0016020">
    <property type="term" value="C:membrane"/>
    <property type="evidence" value="ECO:0007669"/>
    <property type="project" value="UniProtKB-SubCell"/>
</dbReference>
<evidence type="ECO:0000313" key="8">
    <source>
        <dbReference type="Proteomes" id="UP000315783"/>
    </source>
</evidence>
<dbReference type="SUPFAM" id="SSF103473">
    <property type="entry name" value="MFS general substrate transporter"/>
    <property type="match status" value="1"/>
</dbReference>
<keyword evidence="3 6" id="KW-0812">Transmembrane</keyword>
<reference evidence="7 8" key="1">
    <citation type="journal article" date="2019" name="Appl. Microbiol. Biotechnol.">
        <title>Genome sequence of Isaria javanica and comparative genome analysis insights into family S53 peptidase evolution in fungal entomopathogens.</title>
        <authorList>
            <person name="Lin R."/>
            <person name="Zhang X."/>
            <person name="Xin B."/>
            <person name="Zou M."/>
            <person name="Gao Y."/>
            <person name="Qin F."/>
            <person name="Hu Q."/>
            <person name="Xie B."/>
            <person name="Cheng X."/>
        </authorList>
    </citation>
    <scope>NUCLEOTIDE SEQUENCE [LARGE SCALE GENOMIC DNA]</scope>
    <source>
        <strain evidence="7 8">IJ1G</strain>
    </source>
</reference>
<dbReference type="OrthoDB" id="6730379at2759"/>
<feature type="transmembrane region" description="Helical" evidence="6">
    <location>
        <begin position="154"/>
        <end position="175"/>
    </location>
</feature>
<evidence type="ECO:0000256" key="2">
    <source>
        <dbReference type="ARBA" id="ARBA00022448"/>
    </source>
</evidence>
<dbReference type="PANTHER" id="PTHR43791:SF103">
    <property type="entry name" value="MAJOR FACILITATOR SUPERFAMILY (MFS) PROFILE DOMAIN-CONTAINING PROTEIN-RELATED"/>
    <property type="match status" value="1"/>
</dbReference>
<feature type="transmembrane region" description="Helical" evidence="6">
    <location>
        <begin position="217"/>
        <end position="236"/>
    </location>
</feature>
<protein>
    <submittedName>
        <fullName evidence="7">Major facilitator superfamily transporter</fullName>
    </submittedName>
</protein>
<dbReference type="Proteomes" id="UP000315783">
    <property type="component" value="Unassembled WGS sequence"/>
</dbReference>
<feature type="transmembrane region" description="Helical" evidence="6">
    <location>
        <begin position="410"/>
        <end position="430"/>
    </location>
</feature>
<dbReference type="GO" id="GO:0022857">
    <property type="term" value="F:transmembrane transporter activity"/>
    <property type="evidence" value="ECO:0007669"/>
    <property type="project" value="InterPro"/>
</dbReference>
<gene>
    <name evidence="7" type="ORF">IF1G_06925</name>
</gene>
<feature type="transmembrane region" description="Helical" evidence="6">
    <location>
        <begin position="375"/>
        <end position="398"/>
    </location>
</feature>
<evidence type="ECO:0000256" key="5">
    <source>
        <dbReference type="ARBA" id="ARBA00023136"/>
    </source>
</evidence>
<evidence type="ECO:0000256" key="1">
    <source>
        <dbReference type="ARBA" id="ARBA00004141"/>
    </source>
</evidence>
<proteinExistence type="predicted"/>
<evidence type="ECO:0000313" key="7">
    <source>
        <dbReference type="EMBL" id="TQV94046.1"/>
    </source>
</evidence>
<feature type="transmembrane region" description="Helical" evidence="6">
    <location>
        <begin position="89"/>
        <end position="109"/>
    </location>
</feature>
<feature type="transmembrane region" description="Helical" evidence="6">
    <location>
        <begin position="187"/>
        <end position="205"/>
    </location>
</feature>
<keyword evidence="2" id="KW-0813">Transport</keyword>
<dbReference type="Pfam" id="PF07690">
    <property type="entry name" value="MFS_1"/>
    <property type="match status" value="1"/>
</dbReference>
<keyword evidence="5 6" id="KW-0472">Membrane</keyword>
<feature type="transmembrane region" description="Helical" evidence="6">
    <location>
        <begin position="130"/>
        <end position="148"/>
    </location>
</feature>
<dbReference type="InterPro" id="IPR011701">
    <property type="entry name" value="MFS"/>
</dbReference>
<evidence type="ECO:0000256" key="4">
    <source>
        <dbReference type="ARBA" id="ARBA00022989"/>
    </source>
</evidence>
<dbReference type="Gene3D" id="1.20.1250.20">
    <property type="entry name" value="MFS general substrate transporter like domains"/>
    <property type="match status" value="2"/>
</dbReference>
<organism evidence="7 8">
    <name type="scientific">Cordyceps javanica</name>
    <dbReference type="NCBI Taxonomy" id="43265"/>
    <lineage>
        <taxon>Eukaryota</taxon>
        <taxon>Fungi</taxon>
        <taxon>Dikarya</taxon>
        <taxon>Ascomycota</taxon>
        <taxon>Pezizomycotina</taxon>
        <taxon>Sordariomycetes</taxon>
        <taxon>Hypocreomycetidae</taxon>
        <taxon>Hypocreales</taxon>
        <taxon>Cordycipitaceae</taxon>
        <taxon>Cordyceps</taxon>
    </lineage>
</organism>
<dbReference type="AlphaFoldDB" id="A0A545VW17"/>
<name>A0A545VW17_9HYPO</name>
<feature type="transmembrane region" description="Helical" evidence="6">
    <location>
        <begin position="351"/>
        <end position="369"/>
    </location>
</feature>
<keyword evidence="4 6" id="KW-1133">Transmembrane helix</keyword>
<comment type="subcellular location">
    <subcellularLocation>
        <location evidence="1">Membrane</location>
        <topology evidence="1">Multi-pass membrane protein</topology>
    </subcellularLocation>
</comment>
<sequence>MGENSESVAIEGGALEKSGSTVIATTSTMLSPEEDKRLLRKIDICLLPMFAVSYMFQYLDKSALSLTAILGIREDLGVSGSAYSWANSVYYLGYLIASYPAAALMIRLPTGKTIAASMQVKSGVAQFDSSFLWGCILIMTPLCFNSAGLLANRFFLGATEAAIAPGLGVLVSMWYKRSEQPLRHAAWFLGNSFAGMIGNLMGYGIGHIHSIASWKAVFAIFGGATVAWGVAMFMALPDVPNKAFFLNKDDGKKAILRVQENMTGIKNNKLKWAQVREALTDPKAWMLCLLLMCSSIPNGGVASFGPIIIQGMGFNTFSTLLLNSLSYVFQVVYVIVATAGSTYIRNTRTLWIAWGYLLSLVGAIMVRVIDPTHRWPRFVGYCILLGYCCSIPLTISLITSNTGGFTKKTTMNSMIFIAYCIGNIIGPQLFFARESPKYTSGFLAMLICFAGGIVLCIALRFYLVWENRRRDKAAGTAVHFVDTEAINLADLTDKEIPEFRYVYYS</sequence>